<protein>
    <submittedName>
        <fullName evidence="2">DUF1772 domain-containing protein</fullName>
    </submittedName>
</protein>
<gene>
    <name evidence="2" type="ORF">I4J89_14015</name>
</gene>
<keyword evidence="1" id="KW-0472">Membrane</keyword>
<accession>A0A931C724</accession>
<keyword evidence="1" id="KW-0812">Transmembrane</keyword>
<feature type="transmembrane region" description="Helical" evidence="1">
    <location>
        <begin position="46"/>
        <end position="71"/>
    </location>
</feature>
<reference evidence="2" key="1">
    <citation type="submission" date="2020-11" db="EMBL/GenBank/DDBJ databases">
        <title>Isolation and identification of active actinomycetes.</title>
        <authorList>
            <person name="Sun X."/>
        </authorList>
    </citation>
    <scope>NUCLEOTIDE SEQUENCE</scope>
    <source>
        <strain evidence="2">NEAU-A11</strain>
    </source>
</reference>
<proteinExistence type="predicted"/>
<organism evidence="2 3">
    <name type="scientific">Actinoplanes aureus</name>
    <dbReference type="NCBI Taxonomy" id="2792083"/>
    <lineage>
        <taxon>Bacteria</taxon>
        <taxon>Bacillati</taxon>
        <taxon>Actinomycetota</taxon>
        <taxon>Actinomycetes</taxon>
        <taxon>Micromonosporales</taxon>
        <taxon>Micromonosporaceae</taxon>
        <taxon>Actinoplanes</taxon>
    </lineage>
</organism>
<dbReference type="EMBL" id="JADQTO010000006">
    <property type="protein sequence ID" value="MBG0562577.1"/>
    <property type="molecule type" value="Genomic_DNA"/>
</dbReference>
<keyword evidence="3" id="KW-1185">Reference proteome</keyword>
<dbReference type="Proteomes" id="UP000598146">
    <property type="component" value="Unassembled WGS sequence"/>
</dbReference>
<sequence length="153" mass="16478">MRTTILLLAVVALGLMAGLFYAYSGSVMPGMRQADDRAAVEVMQRINVAIQNPLFLLIFAGALVFTGIAVFQNAGTTDVFVPLLVALLLYAATLLVTAVVNIPLNNRLHAAGTPGDPTAVWAAFFPRWVRWNHLRTLTSTGAFAAACWALVQY</sequence>
<dbReference type="Pfam" id="PF08592">
    <property type="entry name" value="Anthrone_oxy"/>
    <property type="match status" value="1"/>
</dbReference>
<evidence type="ECO:0000313" key="2">
    <source>
        <dbReference type="EMBL" id="MBG0562577.1"/>
    </source>
</evidence>
<dbReference type="AlphaFoldDB" id="A0A931C724"/>
<name>A0A931C724_9ACTN</name>
<evidence type="ECO:0000256" key="1">
    <source>
        <dbReference type="SAM" id="Phobius"/>
    </source>
</evidence>
<dbReference type="RefSeq" id="WP_196414391.1">
    <property type="nucleotide sequence ID" value="NZ_JADQTO010000006.1"/>
</dbReference>
<feature type="transmembrane region" description="Helical" evidence="1">
    <location>
        <begin position="83"/>
        <end position="104"/>
    </location>
</feature>
<keyword evidence="1" id="KW-1133">Transmembrane helix</keyword>
<evidence type="ECO:0000313" key="3">
    <source>
        <dbReference type="Proteomes" id="UP000598146"/>
    </source>
</evidence>
<comment type="caution">
    <text evidence="2">The sequence shown here is derived from an EMBL/GenBank/DDBJ whole genome shotgun (WGS) entry which is preliminary data.</text>
</comment>
<dbReference type="InterPro" id="IPR013901">
    <property type="entry name" value="Anthrone_oxy"/>
</dbReference>